<feature type="domain" description="C-type lectin" evidence="2">
    <location>
        <begin position="139"/>
        <end position="264"/>
    </location>
</feature>
<dbReference type="InterPro" id="IPR050828">
    <property type="entry name" value="C-type_lectin/matrix_domain"/>
</dbReference>
<feature type="chain" id="PRO_5036446915" description="C-type lectin domain-containing protein" evidence="1">
    <location>
        <begin position="22"/>
        <end position="265"/>
    </location>
</feature>
<sequence>MVLGSFPLVIFILISSDKLQGQETTCKYPYKEVGASCYYFSSGKASWDEAYIYCLHKGGYLANLETFNEYIYLRSWLAALYNGRSYWIGGRNINREIQGGDWRWVRMLLGYFQFLVLILVSSYQTEGHETTCRYPYREVGTSCFYFSSDKASWDEAYIHCLHKGGYLANLETFNEYIFLRSWLAALNNGRSYWIGGRNINREIQGGDWRWVKNGTFSKMSYYAFGPGQPSGSKGTPENCLWLYPTYHYQFIDDICTYSVYYICEK</sequence>
<dbReference type="InterPro" id="IPR016187">
    <property type="entry name" value="CTDL_fold"/>
</dbReference>
<dbReference type="PANTHER" id="PTHR45710:SF26">
    <property type="entry name" value="RH26557P"/>
    <property type="match status" value="1"/>
</dbReference>
<dbReference type="AlphaFoldDB" id="A0A8W8MAP4"/>
<dbReference type="CDD" id="cd00037">
    <property type="entry name" value="CLECT"/>
    <property type="match status" value="2"/>
</dbReference>
<keyword evidence="4" id="KW-1185">Reference proteome</keyword>
<evidence type="ECO:0000313" key="4">
    <source>
        <dbReference type="Proteomes" id="UP000005408"/>
    </source>
</evidence>
<protein>
    <recommendedName>
        <fullName evidence="2">C-type lectin domain-containing protein</fullName>
    </recommendedName>
</protein>
<dbReference type="SMART" id="SM00034">
    <property type="entry name" value="CLECT"/>
    <property type="match status" value="2"/>
</dbReference>
<dbReference type="Proteomes" id="UP000005408">
    <property type="component" value="Unassembled WGS sequence"/>
</dbReference>
<keyword evidence="1" id="KW-0732">Signal</keyword>
<evidence type="ECO:0000256" key="1">
    <source>
        <dbReference type="SAM" id="SignalP"/>
    </source>
</evidence>
<feature type="domain" description="C-type lectin" evidence="2">
    <location>
        <begin position="33"/>
        <end position="105"/>
    </location>
</feature>
<dbReference type="InterPro" id="IPR001304">
    <property type="entry name" value="C-type_lectin-like"/>
</dbReference>
<proteinExistence type="predicted"/>
<organism evidence="3 4">
    <name type="scientific">Magallana gigas</name>
    <name type="common">Pacific oyster</name>
    <name type="synonym">Crassostrea gigas</name>
    <dbReference type="NCBI Taxonomy" id="29159"/>
    <lineage>
        <taxon>Eukaryota</taxon>
        <taxon>Metazoa</taxon>
        <taxon>Spiralia</taxon>
        <taxon>Lophotrochozoa</taxon>
        <taxon>Mollusca</taxon>
        <taxon>Bivalvia</taxon>
        <taxon>Autobranchia</taxon>
        <taxon>Pteriomorphia</taxon>
        <taxon>Ostreida</taxon>
        <taxon>Ostreoidea</taxon>
        <taxon>Ostreidae</taxon>
        <taxon>Magallana</taxon>
    </lineage>
</organism>
<feature type="signal peptide" evidence="1">
    <location>
        <begin position="1"/>
        <end position="21"/>
    </location>
</feature>
<dbReference type="PROSITE" id="PS50041">
    <property type="entry name" value="C_TYPE_LECTIN_2"/>
    <property type="match status" value="2"/>
</dbReference>
<dbReference type="EnsemblMetazoa" id="G31904.4">
    <property type="protein sequence ID" value="G31904.4:cds"/>
    <property type="gene ID" value="G31904"/>
</dbReference>
<dbReference type="PANTHER" id="PTHR45710">
    <property type="entry name" value="C-TYPE LECTIN DOMAIN-CONTAINING PROTEIN 180"/>
    <property type="match status" value="1"/>
</dbReference>
<dbReference type="Gene3D" id="3.10.100.10">
    <property type="entry name" value="Mannose-Binding Protein A, subunit A"/>
    <property type="match status" value="2"/>
</dbReference>
<evidence type="ECO:0000313" key="3">
    <source>
        <dbReference type="EnsemblMetazoa" id="G31904.4:cds"/>
    </source>
</evidence>
<dbReference type="InterPro" id="IPR016186">
    <property type="entry name" value="C-type_lectin-like/link_sf"/>
</dbReference>
<evidence type="ECO:0000259" key="2">
    <source>
        <dbReference type="PROSITE" id="PS50041"/>
    </source>
</evidence>
<name>A0A8W8MAP4_MAGGI</name>
<dbReference type="Pfam" id="PF00059">
    <property type="entry name" value="Lectin_C"/>
    <property type="match status" value="2"/>
</dbReference>
<dbReference type="SUPFAM" id="SSF56436">
    <property type="entry name" value="C-type lectin-like"/>
    <property type="match status" value="2"/>
</dbReference>
<accession>A0A8W8MAP4</accession>
<reference evidence="3" key="1">
    <citation type="submission" date="2022-08" db="UniProtKB">
        <authorList>
            <consortium name="EnsemblMetazoa"/>
        </authorList>
    </citation>
    <scope>IDENTIFICATION</scope>
    <source>
        <strain evidence="3">05x7-T-G4-1.051#20</strain>
    </source>
</reference>